<dbReference type="CDD" id="cd08276">
    <property type="entry name" value="MDR7"/>
    <property type="match status" value="1"/>
</dbReference>
<dbReference type="Proteomes" id="UP000199387">
    <property type="component" value="Unassembled WGS sequence"/>
</dbReference>
<dbReference type="GO" id="GO:0016491">
    <property type="term" value="F:oxidoreductase activity"/>
    <property type="evidence" value="ECO:0007669"/>
    <property type="project" value="InterPro"/>
</dbReference>
<dbReference type="Gene3D" id="3.90.180.10">
    <property type="entry name" value="Medium-chain alcohol dehydrogenases, catalytic domain"/>
    <property type="match status" value="1"/>
</dbReference>
<accession>A0A1G6HSQ1</accession>
<dbReference type="Gene3D" id="3.40.50.720">
    <property type="entry name" value="NAD(P)-binding Rossmann-like Domain"/>
    <property type="match status" value="1"/>
</dbReference>
<gene>
    <name evidence="2" type="ORF">SAMN04488112_101223</name>
</gene>
<reference evidence="2 3" key="1">
    <citation type="submission" date="2016-10" db="EMBL/GenBank/DDBJ databases">
        <authorList>
            <person name="de Groot N.N."/>
        </authorList>
    </citation>
    <scope>NUCLEOTIDE SEQUENCE [LARGE SCALE GENOMIC DNA]</scope>
    <source>
        <strain evidence="2 3">DSM 45514</strain>
    </source>
</reference>
<dbReference type="InterPro" id="IPR020843">
    <property type="entry name" value="ER"/>
</dbReference>
<organism evidence="2 3">
    <name type="scientific">Melghirimyces thermohalophilus</name>
    <dbReference type="NCBI Taxonomy" id="1236220"/>
    <lineage>
        <taxon>Bacteria</taxon>
        <taxon>Bacillati</taxon>
        <taxon>Bacillota</taxon>
        <taxon>Bacilli</taxon>
        <taxon>Bacillales</taxon>
        <taxon>Thermoactinomycetaceae</taxon>
        <taxon>Melghirimyces</taxon>
    </lineage>
</organism>
<dbReference type="AlphaFoldDB" id="A0A1G6HSQ1"/>
<dbReference type="SMART" id="SM00829">
    <property type="entry name" value="PKS_ER"/>
    <property type="match status" value="1"/>
</dbReference>
<dbReference type="SUPFAM" id="SSF50129">
    <property type="entry name" value="GroES-like"/>
    <property type="match status" value="1"/>
</dbReference>
<feature type="domain" description="Enoyl reductase (ER)" evidence="1">
    <location>
        <begin position="18"/>
        <end position="339"/>
    </location>
</feature>
<dbReference type="PANTHER" id="PTHR45033">
    <property type="match status" value="1"/>
</dbReference>
<sequence>MLANPQGTMRSYRMKKTGSLDHLQMVTEEIPAVQRGEVLVRVKASSLNYRDLALIKGEYPGEIRPHRIPLSDGAGEIVAVGEGVRRFQVGDRVAGNFHREWFGGEYPDYIEPYGSHSDGWLTEYKVINPELLVSIPDHLSYEQGATLPCAAVTAWSALHGPEPLSPGDTILTLGSGGVSVFAIQLAKLLGLHVIATTSSDRKAEKLKELGAEKVINYKKTPNWGEEVKAFTSGRGVDRVVEVGGPGTLHQSIQAVARGKEIALIGVLTKDGEKVGYHDLFFNANTRTISVGSRQDFEEMNRLIEDKKMVPVIDHVFSFDEAKEAYAYLESQKFFGKIVISHS</sequence>
<dbReference type="InterPro" id="IPR013154">
    <property type="entry name" value="ADH-like_N"/>
</dbReference>
<protein>
    <submittedName>
        <fullName evidence="2">Alcohol dehydrogenase</fullName>
    </submittedName>
</protein>
<evidence type="ECO:0000313" key="3">
    <source>
        <dbReference type="Proteomes" id="UP000199387"/>
    </source>
</evidence>
<dbReference type="InterPro" id="IPR013149">
    <property type="entry name" value="ADH-like_C"/>
</dbReference>
<proteinExistence type="predicted"/>
<dbReference type="PANTHER" id="PTHR45033:SF2">
    <property type="entry name" value="ZINC-TYPE ALCOHOL DEHYDROGENASE-LIKE PROTEIN C1773.06C"/>
    <property type="match status" value="1"/>
</dbReference>
<dbReference type="SUPFAM" id="SSF51735">
    <property type="entry name" value="NAD(P)-binding Rossmann-fold domains"/>
    <property type="match status" value="1"/>
</dbReference>
<dbReference type="InterPro" id="IPR052711">
    <property type="entry name" value="Zinc_ADH-like"/>
</dbReference>
<dbReference type="InterPro" id="IPR011032">
    <property type="entry name" value="GroES-like_sf"/>
</dbReference>
<evidence type="ECO:0000313" key="2">
    <source>
        <dbReference type="EMBL" id="SDB97309.1"/>
    </source>
</evidence>
<name>A0A1G6HSQ1_9BACL</name>
<dbReference type="EMBL" id="FMZA01000001">
    <property type="protein sequence ID" value="SDB97309.1"/>
    <property type="molecule type" value="Genomic_DNA"/>
</dbReference>
<dbReference type="Pfam" id="PF00107">
    <property type="entry name" value="ADH_zinc_N"/>
    <property type="match status" value="1"/>
</dbReference>
<keyword evidence="3" id="KW-1185">Reference proteome</keyword>
<dbReference type="InterPro" id="IPR036291">
    <property type="entry name" value="NAD(P)-bd_dom_sf"/>
</dbReference>
<dbReference type="STRING" id="1236220.SAMN04488112_101223"/>
<evidence type="ECO:0000259" key="1">
    <source>
        <dbReference type="SMART" id="SM00829"/>
    </source>
</evidence>
<dbReference type="Pfam" id="PF08240">
    <property type="entry name" value="ADH_N"/>
    <property type="match status" value="1"/>
</dbReference>